<proteinExistence type="predicted"/>
<accession>A0ABY8EC90</accession>
<dbReference type="RefSeq" id="WP_277732500.1">
    <property type="nucleotide sequence ID" value="NZ_CP120733.1"/>
</dbReference>
<gene>
    <name evidence="1" type="ORF">P4S50_00235</name>
</gene>
<evidence type="ECO:0000313" key="2">
    <source>
        <dbReference type="Proteomes" id="UP001222800"/>
    </source>
</evidence>
<sequence>MSIKINFIDGNSLIVPKDELTQLQIQQILQWFESEGSPIISFAVGDVIHNLPRHAIYNILYDS</sequence>
<dbReference type="EMBL" id="CP120733">
    <property type="protein sequence ID" value="WFD10533.1"/>
    <property type="molecule type" value="Genomic_DNA"/>
</dbReference>
<organism evidence="1 2">
    <name type="scientific">Tepidibacter hydrothermalis</name>
    <dbReference type="NCBI Taxonomy" id="3036126"/>
    <lineage>
        <taxon>Bacteria</taxon>
        <taxon>Bacillati</taxon>
        <taxon>Bacillota</taxon>
        <taxon>Clostridia</taxon>
        <taxon>Peptostreptococcales</taxon>
        <taxon>Peptostreptococcaceae</taxon>
        <taxon>Tepidibacter</taxon>
    </lineage>
</organism>
<dbReference type="Proteomes" id="UP001222800">
    <property type="component" value="Chromosome"/>
</dbReference>
<evidence type="ECO:0000313" key="1">
    <source>
        <dbReference type="EMBL" id="WFD10533.1"/>
    </source>
</evidence>
<reference evidence="1 2" key="1">
    <citation type="submission" date="2023-03" db="EMBL/GenBank/DDBJ databases">
        <title>Complete genome sequence of Tepidibacter sp. SWIR-1, isolated from a deep-sea hydrothermal vent.</title>
        <authorList>
            <person name="Li X."/>
        </authorList>
    </citation>
    <scope>NUCLEOTIDE SEQUENCE [LARGE SCALE GENOMIC DNA]</scope>
    <source>
        <strain evidence="1 2">SWIR-1</strain>
    </source>
</reference>
<keyword evidence="2" id="KW-1185">Reference proteome</keyword>
<name>A0ABY8EC90_9FIRM</name>
<protein>
    <submittedName>
        <fullName evidence="1">Uncharacterized protein</fullName>
    </submittedName>
</protein>